<organism evidence="1 2">
    <name type="scientific">Rhodococcus erythropolis</name>
    <name type="common">Arthrobacter picolinophilus</name>
    <dbReference type="NCBI Taxonomy" id="1833"/>
    <lineage>
        <taxon>Bacteria</taxon>
        <taxon>Bacillati</taxon>
        <taxon>Actinomycetota</taxon>
        <taxon>Actinomycetes</taxon>
        <taxon>Mycobacteriales</taxon>
        <taxon>Nocardiaceae</taxon>
        <taxon>Rhodococcus</taxon>
        <taxon>Rhodococcus erythropolis group</taxon>
    </lineage>
</organism>
<dbReference type="EMBL" id="CP124545">
    <property type="protein sequence ID" value="WMN01676.1"/>
    <property type="molecule type" value="Genomic_DNA"/>
</dbReference>
<gene>
    <name evidence="1" type="ORF">QIE55_30640</name>
</gene>
<reference evidence="1" key="1">
    <citation type="submission" date="2023-08" db="EMBL/GenBank/DDBJ databases">
        <title>Isolation and Characterization of Rhodococcus erythropolis MGMM8.</title>
        <authorList>
            <person name="Diabankana R.G.C."/>
            <person name="Afordoanyi D.M."/>
            <person name="Validov S.Z."/>
        </authorList>
    </citation>
    <scope>NUCLEOTIDE SEQUENCE</scope>
    <source>
        <strain evidence="1">MGMM8</strain>
    </source>
</reference>
<sequence>MTEIEFIEVDPVTLESKDVAAQLKSDEERVEDMKKFIQNLFKNAGGAE</sequence>
<accession>A0AAX3ZYL1</accession>
<evidence type="ECO:0000313" key="1">
    <source>
        <dbReference type="EMBL" id="WMN01676.1"/>
    </source>
</evidence>
<proteinExistence type="predicted"/>
<dbReference type="RefSeq" id="WP_308370568.1">
    <property type="nucleotide sequence ID" value="NZ_CP124545.1"/>
</dbReference>
<protein>
    <submittedName>
        <fullName evidence="1">Uncharacterized protein</fullName>
    </submittedName>
</protein>
<name>A0AAX3ZYL1_RHOER</name>
<dbReference type="Proteomes" id="UP001230933">
    <property type="component" value="Chromosome"/>
</dbReference>
<dbReference type="AlphaFoldDB" id="A0AAX3ZYL1"/>
<evidence type="ECO:0000313" key="2">
    <source>
        <dbReference type="Proteomes" id="UP001230933"/>
    </source>
</evidence>